<dbReference type="GO" id="GO:0016757">
    <property type="term" value="F:glycosyltransferase activity"/>
    <property type="evidence" value="ECO:0007669"/>
    <property type="project" value="UniProtKB-ARBA"/>
</dbReference>
<dbReference type="InterPro" id="IPR006439">
    <property type="entry name" value="HAD-SF_hydro_IA"/>
</dbReference>
<dbReference type="Pfam" id="PF03633">
    <property type="entry name" value="Glyco_hydro_65C"/>
    <property type="match status" value="1"/>
</dbReference>
<dbReference type="Gene3D" id="2.70.98.40">
    <property type="entry name" value="Glycoside hydrolase, family 65, N-terminal domain"/>
    <property type="match status" value="1"/>
</dbReference>
<dbReference type="SFLD" id="SFLDS00003">
    <property type="entry name" value="Haloacid_Dehalogenase"/>
    <property type="match status" value="1"/>
</dbReference>
<dbReference type="InterPro" id="IPR036412">
    <property type="entry name" value="HAD-like_sf"/>
</dbReference>
<dbReference type="GO" id="GO:0030246">
    <property type="term" value="F:carbohydrate binding"/>
    <property type="evidence" value="ECO:0007669"/>
    <property type="project" value="InterPro"/>
</dbReference>
<evidence type="ECO:0000259" key="3">
    <source>
        <dbReference type="Pfam" id="PF03633"/>
    </source>
</evidence>
<dbReference type="InterPro" id="IPR023198">
    <property type="entry name" value="PGP-like_dom2"/>
</dbReference>
<name>A0A6G9YHI6_9NOCA</name>
<accession>A0A6G9YHI6</accession>
<dbReference type="GO" id="GO:0005975">
    <property type="term" value="P:carbohydrate metabolic process"/>
    <property type="evidence" value="ECO:0007669"/>
    <property type="project" value="InterPro"/>
</dbReference>
<dbReference type="SUPFAM" id="SSF74650">
    <property type="entry name" value="Galactose mutarotase-like"/>
    <property type="match status" value="1"/>
</dbReference>
<organism evidence="5 6">
    <name type="scientific">Nocardia arthritidis</name>
    <dbReference type="NCBI Taxonomy" id="228602"/>
    <lineage>
        <taxon>Bacteria</taxon>
        <taxon>Bacillati</taxon>
        <taxon>Actinomycetota</taxon>
        <taxon>Actinomycetes</taxon>
        <taxon>Mycobacteriales</taxon>
        <taxon>Nocardiaceae</taxon>
        <taxon>Nocardia</taxon>
    </lineage>
</organism>
<dbReference type="InterPro" id="IPR005196">
    <property type="entry name" value="Glyco_hydro_65_N"/>
</dbReference>
<dbReference type="InterPro" id="IPR005195">
    <property type="entry name" value="Glyco_hydro_65_M"/>
</dbReference>
<keyword evidence="6" id="KW-1185">Reference proteome</keyword>
<evidence type="ECO:0000313" key="5">
    <source>
        <dbReference type="EMBL" id="QIS12506.1"/>
    </source>
</evidence>
<dbReference type="Gene3D" id="2.60.420.10">
    <property type="entry name" value="Maltose phosphorylase, domain 3"/>
    <property type="match status" value="1"/>
</dbReference>
<keyword evidence="1" id="KW-0326">Glycosidase</keyword>
<dbReference type="SUPFAM" id="SSF48208">
    <property type="entry name" value="Six-hairpin glycosidases"/>
    <property type="match status" value="1"/>
</dbReference>
<feature type="domain" description="Glycoside hydrolase family 65 N-terminal" evidence="4">
    <location>
        <begin position="266"/>
        <end position="517"/>
    </location>
</feature>
<evidence type="ECO:0000259" key="2">
    <source>
        <dbReference type="Pfam" id="PF03632"/>
    </source>
</evidence>
<dbReference type="Gene3D" id="1.50.10.10">
    <property type="match status" value="1"/>
</dbReference>
<evidence type="ECO:0000256" key="1">
    <source>
        <dbReference type="ARBA" id="ARBA00023295"/>
    </source>
</evidence>
<dbReference type="RefSeq" id="WP_238846603.1">
    <property type="nucleotide sequence ID" value="NZ_CP046172.1"/>
</dbReference>
<dbReference type="Gene3D" id="3.40.50.1000">
    <property type="entry name" value="HAD superfamily/HAD-like"/>
    <property type="match status" value="1"/>
</dbReference>
<dbReference type="Pfam" id="PF00702">
    <property type="entry name" value="Hydrolase"/>
    <property type="match status" value="1"/>
</dbReference>
<dbReference type="InterPro" id="IPR005194">
    <property type="entry name" value="Glyco_hydro_65_C"/>
</dbReference>
<protein>
    <submittedName>
        <fullName evidence="5">HAD-IA family hydrolase</fullName>
    </submittedName>
</protein>
<dbReference type="InterPro" id="IPR037018">
    <property type="entry name" value="GH65_N"/>
</dbReference>
<sequence>MYDSARPAAIDLRGTRPPYDAVLFDMDGVVTDTATIHAAAWKQLFDGILPRIETPTPPRPFGGDDYSRLIDGKARIDGVTAFLESRGITLPPGAADDPDDALTVAGLANRKNTIFLEMLARQPVHAFPGTVDLVRRLRRGRVRTALVTASKNARAILRSAGLSDDFDTVVDGTVAEELGLRGKPDPAVYLEAAHRLGVPPGRTVVIEDAPSGVRAGANGGFGLVVGVDRVHHPDVLTAAGADIVVHDVSELDLGVLLTDPWVLGYGGYDPAHEGQREALTALCNGYLGTRGAAPEFRCDDAHYPGTYLAGVYNRCTGSAGGRVIEDEHMVNAPDWLPFDVRFGNGWLSEGLLTVRDERRDLDLRTGVLTRSAVLVEPLGRALRLTQRRLVSMARPHLAALETTLQAHGWSGRVEIRSGVDGGVTNANVPEYQAFSHCHLTRITGEAVDPATLLVQAETSSSRIRIALAARTRVRGQPEILPRLETIGVAQYFHRFPIRLRDGYPVVVDKIVAIVTSRDTAIASPALGASAELARAPRDFEALLPEHRAAWRQLWDQFGIELDGADTRTRLVFDLHLFHLAQTITRHTADLDAGVPARGLHGEGYRGHVFWDELFVLPVLTLYLPEVAKAVLRYRSRRLPAARFAAAAAGSAGALFPWQSGSDGREETPARLFNPRSGRWIADNSARQRHVGLAVAYNAWQFYECTGDLDWLAEHGADLIVEVARFFTALASYDPIEDRYHIAGVMGPDEYHDGYPDTPGSGVRDNAYTNVLTAWVCGKAVETLDLLNGHGRETLCARLGIDDQREYAAWQGLSARMTVPFHDGVISQFDGYADLAEFDWPAYRQRYGNIGRLDLILEAEGDSTNRYKLCKQADVLMLIYLLGPGKLLAVLDRLGYPGDRATLDRTLDYYLARCADGSTLSEVVHASVLARMRPDAAWSVFQQALVADLDDTQGGTTAHGIHLGAMAGTIDIVIRSFAGLRCHGDRLTFDPRLPRELTGVRFGLHYRGQRIDIALDHHRLRLTSRHGASVADIEIDVAGAKATLGAGQVREFDLRPPDGGYPLPAE</sequence>
<dbReference type="NCBIfam" id="TIGR01509">
    <property type="entry name" value="HAD-SF-IA-v3"/>
    <property type="match status" value="1"/>
</dbReference>
<proteinExistence type="predicted"/>
<dbReference type="InterPro" id="IPR008928">
    <property type="entry name" value="6-hairpin_glycosidase_sf"/>
</dbReference>
<dbReference type="InterPro" id="IPR023214">
    <property type="entry name" value="HAD_sf"/>
</dbReference>
<keyword evidence="5" id="KW-0378">Hydrolase</keyword>
<dbReference type="GO" id="GO:0004553">
    <property type="term" value="F:hydrolase activity, hydrolyzing O-glycosyl compounds"/>
    <property type="evidence" value="ECO:0007669"/>
    <property type="project" value="TreeGrafter"/>
</dbReference>
<dbReference type="Gene3D" id="1.10.150.240">
    <property type="entry name" value="Putative phosphatase, domain 2"/>
    <property type="match status" value="1"/>
</dbReference>
<dbReference type="Proteomes" id="UP000503540">
    <property type="component" value="Chromosome"/>
</dbReference>
<gene>
    <name evidence="5" type="ORF">F5544_23230</name>
</gene>
<dbReference type="SUPFAM" id="SSF56784">
    <property type="entry name" value="HAD-like"/>
    <property type="match status" value="1"/>
</dbReference>
<dbReference type="PANTHER" id="PTHR11051">
    <property type="entry name" value="GLYCOSYL HYDROLASE-RELATED"/>
    <property type="match status" value="1"/>
</dbReference>
<evidence type="ECO:0000313" key="6">
    <source>
        <dbReference type="Proteomes" id="UP000503540"/>
    </source>
</evidence>
<dbReference type="InterPro" id="IPR012341">
    <property type="entry name" value="6hp_glycosidase-like_sf"/>
</dbReference>
<feature type="domain" description="Glycoside hydrolase family 65 C-terminal" evidence="3">
    <location>
        <begin position="979"/>
        <end position="1043"/>
    </location>
</feature>
<dbReference type="AlphaFoldDB" id="A0A6G9YHI6"/>
<evidence type="ECO:0000259" key="4">
    <source>
        <dbReference type="Pfam" id="PF03636"/>
    </source>
</evidence>
<dbReference type="KEGG" id="nah:F5544_23230"/>
<reference evidence="5 6" key="1">
    <citation type="journal article" date="2019" name="ACS Chem. Biol.">
        <title>Identification and Mobilization of a Cryptic Antibiotic Biosynthesis Gene Locus from a Human-Pathogenic Nocardia Isolate.</title>
        <authorList>
            <person name="Herisse M."/>
            <person name="Ishida K."/>
            <person name="Porter J.L."/>
            <person name="Howden B."/>
            <person name="Hertweck C."/>
            <person name="Stinear T.P."/>
            <person name="Pidot S.J."/>
        </authorList>
    </citation>
    <scope>NUCLEOTIDE SEQUENCE [LARGE SCALE GENOMIC DNA]</scope>
    <source>
        <strain evidence="5 6">AUSMDU00012717</strain>
    </source>
</reference>
<dbReference type="PANTHER" id="PTHR11051:SF8">
    <property type="entry name" value="PROTEIN-GLUCOSYLGALACTOSYLHYDROXYLYSINE GLUCOSIDASE"/>
    <property type="match status" value="1"/>
</dbReference>
<feature type="domain" description="Glycoside hydrolase family 65 central catalytic" evidence="2">
    <location>
        <begin position="574"/>
        <end position="969"/>
    </location>
</feature>
<dbReference type="SFLD" id="SFLDG01129">
    <property type="entry name" value="C1.5:_HAD__Beta-PGM__Phosphata"/>
    <property type="match status" value="1"/>
</dbReference>
<dbReference type="FunFam" id="1.50.10.10:FF:000053">
    <property type="entry name" value="Putative glycosyl hydrolase"/>
    <property type="match status" value="1"/>
</dbReference>
<dbReference type="Pfam" id="PF03636">
    <property type="entry name" value="Glyco_hydro_65N"/>
    <property type="match status" value="1"/>
</dbReference>
<dbReference type="EMBL" id="CP046172">
    <property type="protein sequence ID" value="QIS12506.1"/>
    <property type="molecule type" value="Genomic_DNA"/>
</dbReference>
<dbReference type="Pfam" id="PF03632">
    <property type="entry name" value="Glyco_hydro_65m"/>
    <property type="match status" value="1"/>
</dbReference>
<dbReference type="InterPro" id="IPR011013">
    <property type="entry name" value="Gal_mutarotase_sf_dom"/>
</dbReference>